<keyword evidence="1" id="KW-0963">Cytoplasm</keyword>
<dbReference type="Proteomes" id="UP000290942">
    <property type="component" value="Chromosome"/>
</dbReference>
<evidence type="ECO:0000256" key="2">
    <source>
        <dbReference type="ARBA" id="ARBA00022705"/>
    </source>
</evidence>
<evidence type="ECO:0000256" key="8">
    <source>
        <dbReference type="RuleBase" id="RU004227"/>
    </source>
</evidence>
<evidence type="ECO:0000256" key="3">
    <source>
        <dbReference type="ARBA" id="ARBA00022741"/>
    </source>
</evidence>
<dbReference type="InterPro" id="IPR013159">
    <property type="entry name" value="DnaA_C"/>
</dbReference>
<evidence type="ECO:0000256" key="7">
    <source>
        <dbReference type="RuleBase" id="RU000577"/>
    </source>
</evidence>
<keyword evidence="6 7" id="KW-0238">DNA-binding</keyword>
<dbReference type="InterPro" id="IPR010921">
    <property type="entry name" value="Trp_repressor/repl_initiator"/>
</dbReference>
<dbReference type="AlphaFoldDB" id="A0A449A865"/>
<name>A0A449A865_9BACT</name>
<dbReference type="Pfam" id="PF08299">
    <property type="entry name" value="Bac_DnaA_C"/>
    <property type="match status" value="1"/>
</dbReference>
<dbReference type="InterPro" id="IPR003593">
    <property type="entry name" value="AAA+_ATPase"/>
</dbReference>
<organism evidence="11 12">
    <name type="scientific">Mycoplasmopsis bovigenitalium</name>
    <dbReference type="NCBI Taxonomy" id="2112"/>
    <lineage>
        <taxon>Bacteria</taxon>
        <taxon>Bacillati</taxon>
        <taxon>Mycoplasmatota</taxon>
        <taxon>Mycoplasmoidales</taxon>
        <taxon>Metamycoplasmataceae</taxon>
        <taxon>Mycoplasmopsis</taxon>
    </lineage>
</organism>
<evidence type="ECO:0000256" key="6">
    <source>
        <dbReference type="ARBA" id="ARBA00023125"/>
    </source>
</evidence>
<dbReference type="SMART" id="SM00382">
    <property type="entry name" value="AAA"/>
    <property type="match status" value="1"/>
</dbReference>
<evidence type="ECO:0000259" key="10">
    <source>
        <dbReference type="SMART" id="SM00760"/>
    </source>
</evidence>
<comment type="function">
    <text evidence="7">Plays an essential role in the initiation and regulation of chromosomal replication. ATP-DnaA binds to the origin of replication (oriC) to initiate formation of the DNA replication initiation complex once per cell cycle. Binds the DnaA box (a 9 base pair repeat at the origin) and separates the double-stranded (ds)DNA. Forms a right-handed helical filament on oriC DNA; dsDNA binds to the exterior of the filament while single-stranded (ss)DNA is stabiized in the filament's interior. The ATP-DnaA-oriC complex binds and stabilizes one strand of the AT-rich DNA unwinding element (DUE), permitting loading of DNA polymerase. After initiation quickly degrades to an ADP-DnaA complex that is not apt for DNA replication. Binds acidic phospholipids.</text>
</comment>
<evidence type="ECO:0000256" key="1">
    <source>
        <dbReference type="ARBA" id="ARBA00022490"/>
    </source>
</evidence>
<dbReference type="PANTHER" id="PTHR30050:SF2">
    <property type="entry name" value="CHROMOSOMAL REPLICATION INITIATOR PROTEIN DNAA"/>
    <property type="match status" value="1"/>
</dbReference>
<dbReference type="Pfam" id="PF00308">
    <property type="entry name" value="Bac_DnaA"/>
    <property type="match status" value="1"/>
</dbReference>
<accession>A0A449A865</accession>
<keyword evidence="3 7" id="KW-0547">Nucleotide-binding</keyword>
<dbReference type="GO" id="GO:0003688">
    <property type="term" value="F:DNA replication origin binding"/>
    <property type="evidence" value="ECO:0007669"/>
    <property type="project" value="InterPro"/>
</dbReference>
<dbReference type="CDD" id="cd00009">
    <property type="entry name" value="AAA"/>
    <property type="match status" value="1"/>
</dbReference>
<feature type="domain" description="AAA+ ATPase" evidence="9">
    <location>
        <begin position="153"/>
        <end position="287"/>
    </location>
</feature>
<dbReference type="GO" id="GO:0005524">
    <property type="term" value="F:ATP binding"/>
    <property type="evidence" value="ECO:0007669"/>
    <property type="project" value="UniProtKB-KW"/>
</dbReference>
<dbReference type="InterPro" id="IPR013317">
    <property type="entry name" value="DnaA_dom"/>
</dbReference>
<dbReference type="Gene3D" id="1.10.1750.10">
    <property type="match status" value="1"/>
</dbReference>
<dbReference type="InterPro" id="IPR018312">
    <property type="entry name" value="Chromosome_initiator_DnaA_CS"/>
</dbReference>
<dbReference type="GO" id="GO:0008289">
    <property type="term" value="F:lipid binding"/>
    <property type="evidence" value="ECO:0007669"/>
    <property type="project" value="UniProtKB-KW"/>
</dbReference>
<dbReference type="SUPFAM" id="SSF52540">
    <property type="entry name" value="P-loop containing nucleoside triphosphate hydrolases"/>
    <property type="match status" value="1"/>
</dbReference>
<dbReference type="SMART" id="SM00760">
    <property type="entry name" value="Bac_DnaA_C"/>
    <property type="match status" value="1"/>
</dbReference>
<gene>
    <name evidence="11" type="primary">dnaA</name>
    <name evidence="11" type="ORF">NCTC10122_00001</name>
</gene>
<dbReference type="InterPro" id="IPR020591">
    <property type="entry name" value="Chromosome_initiator_DnaA-like"/>
</dbReference>
<keyword evidence="4 7" id="KW-0067">ATP-binding</keyword>
<evidence type="ECO:0000313" key="11">
    <source>
        <dbReference type="EMBL" id="VEU60414.1"/>
    </source>
</evidence>
<dbReference type="CDD" id="cd06571">
    <property type="entry name" value="Bac_DnaA_C"/>
    <property type="match status" value="1"/>
</dbReference>
<evidence type="ECO:0000256" key="5">
    <source>
        <dbReference type="ARBA" id="ARBA00023121"/>
    </source>
</evidence>
<sequence>MGIQVQKEEKLLAYNESFLNVAKSEITDKMILKNFFMALKIVNVNGDNVEIDAELTTESINIIKSSMRENLEKILKDVFGRYVNYIINSVKKIKKQDNDFDANVGAIKKNVVKNIKNNQSFLVDFTFKNYIESEFNKDVVKMAKSLVNGELNPFNVVFIFGNSGLGKTHLFNAIGNELIKQDKSVIYINPTNFVTEISILLQENNQKKIYSRIKELNEVSVLMFDDFQNYGQGNKKSTLNVINQILDHRLNSPDKYTLFASDKQVSALNTMFERRLITRLTQGLQLEIKPPKQADLLKILEYFITIKKLSPENWEIEAKNFVTRNFKESIRSLIGAIDRLAFYGKAIQENTNGKYTEAIVNNILSSIANNKERVTPDVILDYVSKYYKVAKKEIIGKSRKQDIVVARHIAIYIIRTELELPLEKIGKFFGNRDHTTILNAINKIENNKDLTDQATNRAIAAISDEIYKLQ</sequence>
<evidence type="ECO:0000256" key="4">
    <source>
        <dbReference type="ARBA" id="ARBA00022840"/>
    </source>
</evidence>
<dbReference type="Gene3D" id="3.40.50.300">
    <property type="entry name" value="P-loop containing nucleotide triphosphate hydrolases"/>
    <property type="match status" value="1"/>
</dbReference>
<dbReference type="PANTHER" id="PTHR30050">
    <property type="entry name" value="CHROMOSOMAL REPLICATION INITIATOR PROTEIN DNAA"/>
    <property type="match status" value="1"/>
</dbReference>
<comment type="similarity">
    <text evidence="8">Belongs to the DnaA family.</text>
</comment>
<dbReference type="EMBL" id="LR214970">
    <property type="protein sequence ID" value="VEU60414.1"/>
    <property type="molecule type" value="Genomic_DNA"/>
</dbReference>
<evidence type="ECO:0000313" key="12">
    <source>
        <dbReference type="Proteomes" id="UP000290942"/>
    </source>
</evidence>
<dbReference type="SUPFAM" id="SSF48295">
    <property type="entry name" value="TrpR-like"/>
    <property type="match status" value="1"/>
</dbReference>
<dbReference type="GO" id="GO:0006275">
    <property type="term" value="P:regulation of DNA replication"/>
    <property type="evidence" value="ECO:0007669"/>
    <property type="project" value="InterPro"/>
</dbReference>
<keyword evidence="2 7" id="KW-0235">DNA replication</keyword>
<dbReference type="NCBIfam" id="NF001154">
    <property type="entry name" value="PRK00149.3-3"/>
    <property type="match status" value="1"/>
</dbReference>
<dbReference type="GO" id="GO:0005886">
    <property type="term" value="C:plasma membrane"/>
    <property type="evidence" value="ECO:0007669"/>
    <property type="project" value="TreeGrafter"/>
</dbReference>
<dbReference type="PRINTS" id="PR00051">
    <property type="entry name" value="DNAA"/>
</dbReference>
<dbReference type="PROSITE" id="PS01008">
    <property type="entry name" value="DNAA"/>
    <property type="match status" value="1"/>
</dbReference>
<protein>
    <recommendedName>
        <fullName evidence="7">Chromosomal replication initiator protein DnaA</fullName>
    </recommendedName>
</protein>
<dbReference type="InterPro" id="IPR027417">
    <property type="entry name" value="P-loop_NTPase"/>
</dbReference>
<feature type="domain" description="Chromosomal replication initiator DnaA C-terminal" evidence="10">
    <location>
        <begin position="375"/>
        <end position="444"/>
    </location>
</feature>
<proteinExistence type="inferred from homology"/>
<reference evidence="11 12" key="1">
    <citation type="submission" date="2019-01" db="EMBL/GenBank/DDBJ databases">
        <authorList>
            <consortium name="Pathogen Informatics"/>
        </authorList>
    </citation>
    <scope>NUCLEOTIDE SEQUENCE [LARGE SCALE GENOMIC DNA]</scope>
    <source>
        <strain evidence="11 12">NCTC10122</strain>
    </source>
</reference>
<dbReference type="GO" id="GO:0006270">
    <property type="term" value="P:DNA replication initiation"/>
    <property type="evidence" value="ECO:0007669"/>
    <property type="project" value="InterPro"/>
</dbReference>
<keyword evidence="5" id="KW-0446">Lipid-binding</keyword>
<evidence type="ECO:0000259" key="9">
    <source>
        <dbReference type="SMART" id="SM00382"/>
    </source>
</evidence>